<keyword evidence="2" id="KW-1185">Reference proteome</keyword>
<protein>
    <submittedName>
        <fullName evidence="1">Uncharacterized protein</fullName>
    </submittedName>
</protein>
<evidence type="ECO:0000313" key="1">
    <source>
        <dbReference type="EMBL" id="KAG5621274.1"/>
    </source>
</evidence>
<name>A0A9J6AAM3_SOLCO</name>
<comment type="caution">
    <text evidence="1">The sequence shown here is derived from an EMBL/GenBank/DDBJ whole genome shotgun (WGS) entry which is preliminary data.</text>
</comment>
<sequence>MEVAKMRWMCGHTRKEKIRNEDIWDKVGVISVMDKMREARDGLVCEEEKCRYHSEEVVLYFKPGSIRKLLCLYEKG</sequence>
<proteinExistence type="predicted"/>
<dbReference type="AlphaFoldDB" id="A0A9J6AAM3"/>
<dbReference type="EMBL" id="JACXVP010000002">
    <property type="protein sequence ID" value="KAG5621274.1"/>
    <property type="molecule type" value="Genomic_DNA"/>
</dbReference>
<dbReference type="Proteomes" id="UP000824120">
    <property type="component" value="Chromosome 2"/>
</dbReference>
<gene>
    <name evidence="1" type="ORF">H5410_006492</name>
</gene>
<evidence type="ECO:0000313" key="2">
    <source>
        <dbReference type="Proteomes" id="UP000824120"/>
    </source>
</evidence>
<dbReference type="OrthoDB" id="1303839at2759"/>
<reference evidence="1 2" key="1">
    <citation type="submission" date="2020-09" db="EMBL/GenBank/DDBJ databases">
        <title>De no assembly of potato wild relative species, Solanum commersonii.</title>
        <authorList>
            <person name="Cho K."/>
        </authorList>
    </citation>
    <scope>NUCLEOTIDE SEQUENCE [LARGE SCALE GENOMIC DNA]</scope>
    <source>
        <strain evidence="1">LZ3.2</strain>
        <tissue evidence="1">Leaf</tissue>
    </source>
</reference>
<organism evidence="1 2">
    <name type="scientific">Solanum commersonii</name>
    <name type="common">Commerson's wild potato</name>
    <name type="synonym">Commerson's nightshade</name>
    <dbReference type="NCBI Taxonomy" id="4109"/>
    <lineage>
        <taxon>Eukaryota</taxon>
        <taxon>Viridiplantae</taxon>
        <taxon>Streptophyta</taxon>
        <taxon>Embryophyta</taxon>
        <taxon>Tracheophyta</taxon>
        <taxon>Spermatophyta</taxon>
        <taxon>Magnoliopsida</taxon>
        <taxon>eudicotyledons</taxon>
        <taxon>Gunneridae</taxon>
        <taxon>Pentapetalae</taxon>
        <taxon>asterids</taxon>
        <taxon>lamiids</taxon>
        <taxon>Solanales</taxon>
        <taxon>Solanaceae</taxon>
        <taxon>Solanoideae</taxon>
        <taxon>Solaneae</taxon>
        <taxon>Solanum</taxon>
    </lineage>
</organism>
<accession>A0A9J6AAM3</accession>